<dbReference type="InterPro" id="IPR036249">
    <property type="entry name" value="Thioredoxin-like_sf"/>
</dbReference>
<gene>
    <name evidence="12" type="ORF">K7432_009446</name>
</gene>
<dbReference type="EC" id="1.11.1.24" evidence="1"/>
<dbReference type="PROSITE" id="PS51352">
    <property type="entry name" value="THIOREDOXIN_2"/>
    <property type="match status" value="1"/>
</dbReference>
<evidence type="ECO:0000256" key="8">
    <source>
        <dbReference type="ARBA" id="ARBA00038489"/>
    </source>
</evidence>
<feature type="compositionally biased region" description="Low complexity" evidence="10">
    <location>
        <begin position="10"/>
        <end position="22"/>
    </location>
</feature>
<feature type="compositionally biased region" description="Low complexity" evidence="10">
    <location>
        <begin position="44"/>
        <end position="53"/>
    </location>
</feature>
<reference evidence="12 13" key="1">
    <citation type="submission" date="2023-04" db="EMBL/GenBank/DDBJ databases">
        <title>Genome of Basidiobolus ranarum AG-B5.</title>
        <authorList>
            <person name="Stajich J.E."/>
            <person name="Carter-House D."/>
            <person name="Gryganskyi A."/>
        </authorList>
    </citation>
    <scope>NUCLEOTIDE SEQUENCE [LARGE SCALE GENOMIC DNA]</scope>
    <source>
        <strain evidence="12 13">AG-B5</strain>
    </source>
</reference>
<evidence type="ECO:0000256" key="6">
    <source>
        <dbReference type="ARBA" id="ARBA00023284"/>
    </source>
</evidence>
<feature type="region of interest" description="Disordered" evidence="10">
    <location>
        <begin position="1"/>
        <end position="131"/>
    </location>
</feature>
<feature type="compositionally biased region" description="Basic and acidic residues" evidence="10">
    <location>
        <begin position="110"/>
        <end position="123"/>
    </location>
</feature>
<dbReference type="Pfam" id="PF00578">
    <property type="entry name" value="AhpC-TSA"/>
    <property type="match status" value="1"/>
</dbReference>
<keyword evidence="2" id="KW-0575">Peroxidase</keyword>
<evidence type="ECO:0000256" key="1">
    <source>
        <dbReference type="ARBA" id="ARBA00013017"/>
    </source>
</evidence>
<dbReference type="PANTHER" id="PTHR42801">
    <property type="entry name" value="THIOREDOXIN-DEPENDENT PEROXIDE REDUCTASE"/>
    <property type="match status" value="1"/>
</dbReference>
<dbReference type="InterPro" id="IPR013766">
    <property type="entry name" value="Thioredoxin_domain"/>
</dbReference>
<feature type="compositionally biased region" description="Basic and acidic residues" evidence="10">
    <location>
        <begin position="27"/>
        <end position="43"/>
    </location>
</feature>
<evidence type="ECO:0000259" key="11">
    <source>
        <dbReference type="PROSITE" id="PS51352"/>
    </source>
</evidence>
<dbReference type="EMBL" id="JASJQH010000583">
    <property type="protein sequence ID" value="KAK9763661.1"/>
    <property type="molecule type" value="Genomic_DNA"/>
</dbReference>
<comment type="similarity">
    <text evidence="8">Belongs to the peroxiredoxin family. BCP/PrxQ subfamily.</text>
</comment>
<evidence type="ECO:0000256" key="3">
    <source>
        <dbReference type="ARBA" id="ARBA00022862"/>
    </source>
</evidence>
<dbReference type="SUPFAM" id="SSF52833">
    <property type="entry name" value="Thioredoxin-like"/>
    <property type="match status" value="1"/>
</dbReference>
<proteinExistence type="inferred from homology"/>
<evidence type="ECO:0000256" key="7">
    <source>
        <dbReference type="ARBA" id="ARBA00032824"/>
    </source>
</evidence>
<evidence type="ECO:0000256" key="5">
    <source>
        <dbReference type="ARBA" id="ARBA00023157"/>
    </source>
</evidence>
<keyword evidence="6" id="KW-0676">Redox-active center</keyword>
<name>A0ABR2WQE8_9FUNG</name>
<dbReference type="InterPro" id="IPR000866">
    <property type="entry name" value="AhpC/TSA"/>
</dbReference>
<feature type="compositionally biased region" description="Basic and acidic residues" evidence="10">
    <location>
        <begin position="54"/>
        <end position="81"/>
    </location>
</feature>
<dbReference type="Gene3D" id="3.40.30.10">
    <property type="entry name" value="Glutaredoxin"/>
    <property type="match status" value="1"/>
</dbReference>
<sequence length="276" mass="29909">MIPIKRVTRSASAAAAIAGTTAPIESAPKKAKTETKKQAETKTVKNSKTTSTKAKNDTQTRKTRTAKVEPKVEKSSVDKGLTESSTLDSSVIAKTPESQPNKTRAARSAGEVKKTEESSEPSKPEIIAEGSYLPDDLDSVLTDAGEEVKLQELVKSNGLVIFFYPRANTPGCTVQACGFRDRLPEATSEGYEVYGMSADSPKAQTTWKNKHKLGYTLLCDPEYKVLKRLGVMKQPKGIKRSHIVIEKGGKIKSLKIQISPKPSVEQALATVTENSE</sequence>
<evidence type="ECO:0000313" key="12">
    <source>
        <dbReference type="EMBL" id="KAK9763661.1"/>
    </source>
</evidence>
<protein>
    <recommendedName>
        <fullName evidence="1">thioredoxin-dependent peroxiredoxin</fullName>
        <ecNumber evidence="1">1.11.1.24</ecNumber>
    </recommendedName>
    <alternativeName>
        <fullName evidence="7">Thioredoxin peroxidase</fullName>
    </alternativeName>
</protein>
<dbReference type="PANTHER" id="PTHR42801:SF23">
    <property type="entry name" value="PEROXIREDOXIN DOT5"/>
    <property type="match status" value="1"/>
</dbReference>
<keyword evidence="13" id="KW-1185">Reference proteome</keyword>
<evidence type="ECO:0000256" key="9">
    <source>
        <dbReference type="ARBA" id="ARBA00049091"/>
    </source>
</evidence>
<keyword evidence="3" id="KW-0049">Antioxidant</keyword>
<dbReference type="Proteomes" id="UP001479436">
    <property type="component" value="Unassembled WGS sequence"/>
</dbReference>
<keyword evidence="5" id="KW-1015">Disulfide bond</keyword>
<accession>A0ABR2WQE8</accession>
<evidence type="ECO:0000313" key="13">
    <source>
        <dbReference type="Proteomes" id="UP001479436"/>
    </source>
</evidence>
<dbReference type="InterPro" id="IPR050924">
    <property type="entry name" value="Peroxiredoxin_BCP/PrxQ"/>
</dbReference>
<dbReference type="CDD" id="cd03017">
    <property type="entry name" value="PRX_BCP"/>
    <property type="match status" value="1"/>
</dbReference>
<evidence type="ECO:0000256" key="10">
    <source>
        <dbReference type="SAM" id="MobiDB-lite"/>
    </source>
</evidence>
<comment type="caution">
    <text evidence="12">The sequence shown here is derived from an EMBL/GenBank/DDBJ whole genome shotgun (WGS) entry which is preliminary data.</text>
</comment>
<keyword evidence="4" id="KW-0560">Oxidoreductase</keyword>
<comment type="catalytic activity">
    <reaction evidence="9">
        <text>a hydroperoxide + [thioredoxin]-dithiol = an alcohol + [thioredoxin]-disulfide + H2O</text>
        <dbReference type="Rhea" id="RHEA:62620"/>
        <dbReference type="Rhea" id="RHEA-COMP:10698"/>
        <dbReference type="Rhea" id="RHEA-COMP:10700"/>
        <dbReference type="ChEBI" id="CHEBI:15377"/>
        <dbReference type="ChEBI" id="CHEBI:29950"/>
        <dbReference type="ChEBI" id="CHEBI:30879"/>
        <dbReference type="ChEBI" id="CHEBI:35924"/>
        <dbReference type="ChEBI" id="CHEBI:50058"/>
        <dbReference type="EC" id="1.11.1.24"/>
    </reaction>
</comment>
<organism evidence="12 13">
    <name type="scientific">Basidiobolus ranarum</name>
    <dbReference type="NCBI Taxonomy" id="34480"/>
    <lineage>
        <taxon>Eukaryota</taxon>
        <taxon>Fungi</taxon>
        <taxon>Fungi incertae sedis</taxon>
        <taxon>Zoopagomycota</taxon>
        <taxon>Entomophthoromycotina</taxon>
        <taxon>Basidiobolomycetes</taxon>
        <taxon>Basidiobolales</taxon>
        <taxon>Basidiobolaceae</taxon>
        <taxon>Basidiobolus</taxon>
    </lineage>
</organism>
<evidence type="ECO:0000256" key="2">
    <source>
        <dbReference type="ARBA" id="ARBA00022559"/>
    </source>
</evidence>
<evidence type="ECO:0000256" key="4">
    <source>
        <dbReference type="ARBA" id="ARBA00023002"/>
    </source>
</evidence>
<feature type="domain" description="Thioredoxin" evidence="11">
    <location>
        <begin position="127"/>
        <end position="276"/>
    </location>
</feature>